<sequence length="81" mass="8225">MTTMRNTTPNTRAATRPLRSSSEGRTPPASSRCTAGAGRAVGGVLSWSIVSLLGLGVRTGEGRVALCGGPVWRSVVSAGRG</sequence>
<gene>
    <name evidence="2" type="ORF">GDO81_029263</name>
</gene>
<evidence type="ECO:0000256" key="1">
    <source>
        <dbReference type="SAM" id="MobiDB-lite"/>
    </source>
</evidence>
<proteinExistence type="predicted"/>
<feature type="compositionally biased region" description="Low complexity" evidence="1">
    <location>
        <begin position="1"/>
        <end position="17"/>
    </location>
</feature>
<reference evidence="2" key="1">
    <citation type="thesis" date="2020" institute="ProQuest LLC" country="789 East Eisenhower Parkway, Ann Arbor, MI, USA">
        <title>Comparative Genomics and Chromosome Evolution.</title>
        <authorList>
            <person name="Mudd A.B."/>
        </authorList>
    </citation>
    <scope>NUCLEOTIDE SEQUENCE</scope>
    <source>
        <strain evidence="2">237g6f4</strain>
        <tissue evidence="2">Blood</tissue>
    </source>
</reference>
<feature type="compositionally biased region" description="Polar residues" evidence="1">
    <location>
        <begin position="18"/>
        <end position="33"/>
    </location>
</feature>
<dbReference type="EMBL" id="WNYA01076105">
    <property type="protein sequence ID" value="KAG8535174.1"/>
    <property type="molecule type" value="Genomic_DNA"/>
</dbReference>
<protein>
    <submittedName>
        <fullName evidence="2">Uncharacterized protein</fullName>
    </submittedName>
</protein>
<accession>A0AAV6YC97</accession>
<evidence type="ECO:0000313" key="3">
    <source>
        <dbReference type="Proteomes" id="UP000824782"/>
    </source>
</evidence>
<name>A0AAV6YC97_ENGPU</name>
<keyword evidence="3" id="KW-1185">Reference proteome</keyword>
<dbReference type="Proteomes" id="UP000824782">
    <property type="component" value="Unassembled WGS sequence"/>
</dbReference>
<comment type="caution">
    <text evidence="2">The sequence shown here is derived from an EMBL/GenBank/DDBJ whole genome shotgun (WGS) entry which is preliminary data.</text>
</comment>
<feature type="region of interest" description="Disordered" evidence="1">
    <location>
        <begin position="1"/>
        <end position="35"/>
    </location>
</feature>
<dbReference type="AlphaFoldDB" id="A0AAV6YC97"/>
<evidence type="ECO:0000313" key="2">
    <source>
        <dbReference type="EMBL" id="KAG8535174.1"/>
    </source>
</evidence>
<organism evidence="2 3">
    <name type="scientific">Engystomops pustulosus</name>
    <name type="common">Tungara frog</name>
    <name type="synonym">Physalaemus pustulosus</name>
    <dbReference type="NCBI Taxonomy" id="76066"/>
    <lineage>
        <taxon>Eukaryota</taxon>
        <taxon>Metazoa</taxon>
        <taxon>Chordata</taxon>
        <taxon>Craniata</taxon>
        <taxon>Vertebrata</taxon>
        <taxon>Euteleostomi</taxon>
        <taxon>Amphibia</taxon>
        <taxon>Batrachia</taxon>
        <taxon>Anura</taxon>
        <taxon>Neobatrachia</taxon>
        <taxon>Hyloidea</taxon>
        <taxon>Leptodactylidae</taxon>
        <taxon>Leiuperinae</taxon>
        <taxon>Engystomops</taxon>
    </lineage>
</organism>